<proteinExistence type="predicted"/>
<reference evidence="2" key="1">
    <citation type="journal article" date="2023" name="Mol. Biol. Evol.">
        <title>Third-Generation Sequencing Reveals the Adaptive Role of the Epigenome in Three Deep-Sea Polychaetes.</title>
        <authorList>
            <person name="Perez M."/>
            <person name="Aroh O."/>
            <person name="Sun Y."/>
            <person name="Lan Y."/>
            <person name="Juniper S.K."/>
            <person name="Young C.R."/>
            <person name="Angers B."/>
            <person name="Qian P.Y."/>
        </authorList>
    </citation>
    <scope>NUCLEOTIDE SEQUENCE</scope>
    <source>
        <strain evidence="2">P08H-3</strain>
    </source>
</reference>
<gene>
    <name evidence="2" type="ORF">LSH36_166g03054</name>
</gene>
<protein>
    <submittedName>
        <fullName evidence="2">Uncharacterized protein</fullName>
    </submittedName>
</protein>
<evidence type="ECO:0000313" key="2">
    <source>
        <dbReference type="EMBL" id="KAK2158642.1"/>
    </source>
</evidence>
<evidence type="ECO:0000313" key="3">
    <source>
        <dbReference type="Proteomes" id="UP001208570"/>
    </source>
</evidence>
<evidence type="ECO:0000256" key="1">
    <source>
        <dbReference type="SAM" id="MobiDB-lite"/>
    </source>
</evidence>
<feature type="region of interest" description="Disordered" evidence="1">
    <location>
        <begin position="102"/>
        <end position="121"/>
    </location>
</feature>
<dbReference type="EMBL" id="JAODUP010000166">
    <property type="protein sequence ID" value="KAK2158642.1"/>
    <property type="molecule type" value="Genomic_DNA"/>
</dbReference>
<organism evidence="2 3">
    <name type="scientific">Paralvinella palmiformis</name>
    <dbReference type="NCBI Taxonomy" id="53620"/>
    <lineage>
        <taxon>Eukaryota</taxon>
        <taxon>Metazoa</taxon>
        <taxon>Spiralia</taxon>
        <taxon>Lophotrochozoa</taxon>
        <taxon>Annelida</taxon>
        <taxon>Polychaeta</taxon>
        <taxon>Sedentaria</taxon>
        <taxon>Canalipalpata</taxon>
        <taxon>Terebellida</taxon>
        <taxon>Terebelliformia</taxon>
        <taxon>Alvinellidae</taxon>
        <taxon>Paralvinella</taxon>
    </lineage>
</organism>
<comment type="caution">
    <text evidence="2">The sequence shown here is derived from an EMBL/GenBank/DDBJ whole genome shotgun (WGS) entry which is preliminary data.</text>
</comment>
<dbReference type="Proteomes" id="UP001208570">
    <property type="component" value="Unassembled WGS sequence"/>
</dbReference>
<accession>A0AAD9JTD5</accession>
<sequence>MLSEEHASFNETIDVRGYFDCEKICLGRGIMCVGANVIVTEGSYNCSLANEMHGNIWTSGKFDKGEERYRWMSGLELPDTFPMWENGEPSNKDPVRTRFISTTRKQSRDEPTKPVPSLYNGEVKRQDPDAAASFPSFPSFHSALYQHGSHTMLKLPDTRPELDINGIWTETHDGRRFLLFTDEGDVDTMA</sequence>
<keyword evidence="3" id="KW-1185">Reference proteome</keyword>
<dbReference type="AlphaFoldDB" id="A0AAD9JTD5"/>
<name>A0AAD9JTD5_9ANNE</name>